<evidence type="ECO:0000313" key="2">
    <source>
        <dbReference type="Proteomes" id="UP001500909"/>
    </source>
</evidence>
<dbReference type="EMBL" id="BAAABY010000009">
    <property type="protein sequence ID" value="GAA0452245.1"/>
    <property type="molecule type" value="Genomic_DNA"/>
</dbReference>
<name>A0ABN0ZNB9_9ACTN</name>
<gene>
    <name evidence="1" type="ORF">GCM10010361_15430</name>
</gene>
<protein>
    <submittedName>
        <fullName evidence="1">Uncharacterized protein</fullName>
    </submittedName>
</protein>
<dbReference type="Proteomes" id="UP001500909">
    <property type="component" value="Unassembled WGS sequence"/>
</dbReference>
<keyword evidence="2" id="KW-1185">Reference proteome</keyword>
<proteinExistence type="predicted"/>
<comment type="caution">
    <text evidence="1">The sequence shown here is derived from an EMBL/GenBank/DDBJ whole genome shotgun (WGS) entry which is preliminary data.</text>
</comment>
<organism evidence="1 2">
    <name type="scientific">Streptomyces olivaceiscleroticus</name>
    <dbReference type="NCBI Taxonomy" id="68245"/>
    <lineage>
        <taxon>Bacteria</taxon>
        <taxon>Bacillati</taxon>
        <taxon>Actinomycetota</taxon>
        <taxon>Actinomycetes</taxon>
        <taxon>Kitasatosporales</taxon>
        <taxon>Streptomycetaceae</taxon>
        <taxon>Streptomyces</taxon>
    </lineage>
</organism>
<reference evidence="1 2" key="1">
    <citation type="journal article" date="2019" name="Int. J. Syst. Evol. Microbiol.">
        <title>The Global Catalogue of Microorganisms (GCM) 10K type strain sequencing project: providing services to taxonomists for standard genome sequencing and annotation.</title>
        <authorList>
            <consortium name="The Broad Institute Genomics Platform"/>
            <consortium name="The Broad Institute Genome Sequencing Center for Infectious Disease"/>
            <person name="Wu L."/>
            <person name="Ma J."/>
        </authorList>
    </citation>
    <scope>NUCLEOTIDE SEQUENCE [LARGE SCALE GENOMIC DNA]</scope>
    <source>
        <strain evidence="1 2">JCM 4805</strain>
    </source>
</reference>
<evidence type="ECO:0000313" key="1">
    <source>
        <dbReference type="EMBL" id="GAA0452245.1"/>
    </source>
</evidence>
<sequence>MIRALCQQLDELQSKVVSEEDRAELEAIIAAALAGENAAVGAGDIESRRSALAAHLGLRTRRRRSVGLTGLGPGHTTPDIYICPSNKCSRTWLNVPGKGDPPLCGLTNQPLCKG</sequence>
<accession>A0ABN0ZNB9</accession>